<feature type="transmembrane region" description="Helical" evidence="6">
    <location>
        <begin position="275"/>
        <end position="296"/>
    </location>
</feature>
<dbReference type="Proteomes" id="UP000184485">
    <property type="component" value="Unassembled WGS sequence"/>
</dbReference>
<dbReference type="PANTHER" id="PTHR30213:SF0">
    <property type="entry name" value="UPF0761 MEMBRANE PROTEIN YIHY"/>
    <property type="match status" value="1"/>
</dbReference>
<name>A0A1M5EGF3_9HYPH</name>
<dbReference type="STRING" id="1122133.SAMN02745157_2991"/>
<evidence type="ECO:0000256" key="4">
    <source>
        <dbReference type="ARBA" id="ARBA00022989"/>
    </source>
</evidence>
<dbReference type="RefSeq" id="WP_073054062.1">
    <property type="nucleotide sequence ID" value="NZ_FQUP01000002.1"/>
</dbReference>
<sequence length="318" mass="34127">MAAMRAETADSGTDDADRAISEAIRKRRPFPVIAWKVLVDVFMRFVAHDDALIAAGVAFYGFLAVFPALAIFISLYGLLFDLSGVTKHAADIASVLPDEARPIVLDFLTALASKGPAQLNAGLFIGLAIALWSSRAGVAALMSGVNFAYEVKDDRNIFVSIGISLALTVGAVIFAILTLTVIAAVPVALSILHVPYASVTTLLLIRWPILALIAFSSISAIYFVVPHRKPGGPWRKARRMLPGAIAATLIWLPGCSLFSFYVTRIAVYDATYGSLGGAVIFLLWLWFTALSVLVGAEINASWSGLKTPKQRHQTPEPN</sequence>
<comment type="subcellular location">
    <subcellularLocation>
        <location evidence="1">Cell membrane</location>
        <topology evidence="1">Multi-pass membrane protein</topology>
    </subcellularLocation>
</comment>
<dbReference type="OrthoDB" id="9781030at2"/>
<evidence type="ECO:0000256" key="3">
    <source>
        <dbReference type="ARBA" id="ARBA00022692"/>
    </source>
</evidence>
<evidence type="ECO:0000313" key="7">
    <source>
        <dbReference type="EMBL" id="SHF78250.1"/>
    </source>
</evidence>
<dbReference type="AlphaFoldDB" id="A0A1M5EGF3"/>
<reference evidence="7 8" key="1">
    <citation type="submission" date="2016-11" db="EMBL/GenBank/DDBJ databases">
        <authorList>
            <person name="Jaros S."/>
            <person name="Januszkiewicz K."/>
            <person name="Wedrychowicz H."/>
        </authorList>
    </citation>
    <scope>NUCLEOTIDE SEQUENCE [LARGE SCALE GENOMIC DNA]</scope>
    <source>
        <strain evidence="7 8">DSM 19436</strain>
    </source>
</reference>
<keyword evidence="8" id="KW-1185">Reference proteome</keyword>
<evidence type="ECO:0000313" key="8">
    <source>
        <dbReference type="Proteomes" id="UP000184485"/>
    </source>
</evidence>
<evidence type="ECO:0000256" key="2">
    <source>
        <dbReference type="ARBA" id="ARBA00022475"/>
    </source>
</evidence>
<proteinExistence type="predicted"/>
<dbReference type="EMBL" id="FQUP01000002">
    <property type="protein sequence ID" value="SHF78250.1"/>
    <property type="molecule type" value="Genomic_DNA"/>
</dbReference>
<dbReference type="Pfam" id="PF03631">
    <property type="entry name" value="Virul_fac_BrkB"/>
    <property type="match status" value="1"/>
</dbReference>
<feature type="transmembrane region" description="Helical" evidence="6">
    <location>
        <begin position="121"/>
        <end position="145"/>
    </location>
</feature>
<dbReference type="NCBIfam" id="TIGR00765">
    <property type="entry name" value="yihY_not_rbn"/>
    <property type="match status" value="1"/>
</dbReference>
<feature type="transmembrane region" description="Helical" evidence="6">
    <location>
        <begin position="245"/>
        <end position="263"/>
    </location>
</feature>
<evidence type="ECO:0000256" key="1">
    <source>
        <dbReference type="ARBA" id="ARBA00004651"/>
    </source>
</evidence>
<keyword evidence="4 6" id="KW-1133">Transmembrane helix</keyword>
<protein>
    <submittedName>
        <fullName evidence="7">Membrane protein</fullName>
    </submittedName>
</protein>
<keyword evidence="3 6" id="KW-0812">Transmembrane</keyword>
<evidence type="ECO:0000256" key="5">
    <source>
        <dbReference type="ARBA" id="ARBA00023136"/>
    </source>
</evidence>
<keyword evidence="2" id="KW-1003">Cell membrane</keyword>
<gene>
    <name evidence="7" type="ORF">SAMN02745157_2991</name>
</gene>
<feature type="transmembrane region" description="Helical" evidence="6">
    <location>
        <begin position="205"/>
        <end position="225"/>
    </location>
</feature>
<feature type="transmembrane region" description="Helical" evidence="6">
    <location>
        <begin position="52"/>
        <end position="79"/>
    </location>
</feature>
<dbReference type="InterPro" id="IPR017039">
    <property type="entry name" value="Virul_fac_BrkB"/>
</dbReference>
<dbReference type="PANTHER" id="PTHR30213">
    <property type="entry name" value="INNER MEMBRANE PROTEIN YHJD"/>
    <property type="match status" value="1"/>
</dbReference>
<keyword evidence="5 6" id="KW-0472">Membrane</keyword>
<dbReference type="GO" id="GO:0005886">
    <property type="term" value="C:plasma membrane"/>
    <property type="evidence" value="ECO:0007669"/>
    <property type="project" value="UniProtKB-SubCell"/>
</dbReference>
<feature type="transmembrane region" description="Helical" evidence="6">
    <location>
        <begin position="157"/>
        <end position="185"/>
    </location>
</feature>
<accession>A0A1M5EGF3</accession>
<organism evidence="7 8">
    <name type="scientific">Kaistia soli DSM 19436</name>
    <dbReference type="NCBI Taxonomy" id="1122133"/>
    <lineage>
        <taxon>Bacteria</taxon>
        <taxon>Pseudomonadati</taxon>
        <taxon>Pseudomonadota</taxon>
        <taxon>Alphaproteobacteria</taxon>
        <taxon>Hyphomicrobiales</taxon>
        <taxon>Kaistiaceae</taxon>
        <taxon>Kaistia</taxon>
    </lineage>
</organism>
<evidence type="ECO:0000256" key="6">
    <source>
        <dbReference type="SAM" id="Phobius"/>
    </source>
</evidence>
<dbReference type="PIRSF" id="PIRSF035875">
    <property type="entry name" value="RNase_BN"/>
    <property type="match status" value="1"/>
</dbReference>